<evidence type="ECO:0000313" key="3">
    <source>
        <dbReference type="EMBL" id="SEL13480.1"/>
    </source>
</evidence>
<feature type="compositionally biased region" description="Low complexity" evidence="1">
    <location>
        <begin position="81"/>
        <end position="99"/>
    </location>
</feature>
<dbReference type="Proteomes" id="UP000199120">
    <property type="component" value="Unassembled WGS sequence"/>
</dbReference>
<dbReference type="AlphaFoldDB" id="A0A1H7MQB3"/>
<name>A0A1H7MQB3_9BURK</name>
<reference evidence="4" key="1">
    <citation type="submission" date="2016-10" db="EMBL/GenBank/DDBJ databases">
        <authorList>
            <person name="Varghese N."/>
            <person name="Submissions S."/>
        </authorList>
    </citation>
    <scope>NUCLEOTIDE SEQUENCE [LARGE SCALE GENOMIC DNA]</scope>
    <source>
        <strain evidence="4">LMG 26416</strain>
    </source>
</reference>
<feature type="compositionally biased region" description="Low complexity" evidence="1">
    <location>
        <begin position="129"/>
        <end position="156"/>
    </location>
</feature>
<dbReference type="PROSITE" id="PS51257">
    <property type="entry name" value="PROKAR_LIPOPROTEIN"/>
    <property type="match status" value="1"/>
</dbReference>
<evidence type="ECO:0000313" key="4">
    <source>
        <dbReference type="Proteomes" id="UP000199120"/>
    </source>
</evidence>
<feature type="chain" id="PRO_5030029085" evidence="2">
    <location>
        <begin position="23"/>
        <end position="215"/>
    </location>
</feature>
<feature type="region of interest" description="Disordered" evidence="1">
    <location>
        <begin position="129"/>
        <end position="162"/>
    </location>
</feature>
<feature type="region of interest" description="Disordered" evidence="1">
    <location>
        <begin position="81"/>
        <end position="117"/>
    </location>
</feature>
<feature type="signal peptide" evidence="2">
    <location>
        <begin position="1"/>
        <end position="22"/>
    </location>
</feature>
<proteinExistence type="predicted"/>
<gene>
    <name evidence="3" type="ORF">SAMN05192542_105123</name>
</gene>
<evidence type="ECO:0000256" key="1">
    <source>
        <dbReference type="SAM" id="MobiDB-lite"/>
    </source>
</evidence>
<dbReference type="EMBL" id="FOAJ01000005">
    <property type="protein sequence ID" value="SEL13480.1"/>
    <property type="molecule type" value="Genomic_DNA"/>
</dbReference>
<keyword evidence="4" id="KW-1185">Reference proteome</keyword>
<evidence type="ECO:0000256" key="2">
    <source>
        <dbReference type="SAM" id="SignalP"/>
    </source>
</evidence>
<protein>
    <submittedName>
        <fullName evidence="3">Uncharacterized protein</fullName>
    </submittedName>
</protein>
<organism evidence="3 4">
    <name type="scientific">Paraburkholderia caballeronis</name>
    <dbReference type="NCBI Taxonomy" id="416943"/>
    <lineage>
        <taxon>Bacteria</taxon>
        <taxon>Pseudomonadati</taxon>
        <taxon>Pseudomonadota</taxon>
        <taxon>Betaproteobacteria</taxon>
        <taxon>Burkholderiales</taxon>
        <taxon>Burkholderiaceae</taxon>
        <taxon>Paraburkholderia</taxon>
    </lineage>
</organism>
<keyword evidence="2" id="KW-0732">Signal</keyword>
<dbReference type="RefSeq" id="WP_090543357.1">
    <property type="nucleotide sequence ID" value="NZ_FNSR01000001.1"/>
</dbReference>
<sequence>MIKRNASIVGLAAAAALLTGCAAQYRNPASCVAEMRSRLGDTSLGELSVTNRAVSYRGQRVVIEGTLKPAAASATASTGGATAAKPASAAPGQPASGTADAGAPASGAVSHADGSSGATRAATAAGAASATASTGSSTTPLATTRAATPTAASQPAPAHPRTPIGALVAHFSQPRKTTPTAAECTFDESGLTSFRWIAPADLAKTTAARPASRND</sequence>
<accession>A0A1H7MQB3</accession>
<dbReference type="OrthoDB" id="9114274at2"/>